<sequence>MKSNEEFPIFIPVYGQPGYTADRMNLMDQNHRLVHLDLKGAPPRVEYLEQVIPLFKKLGATGLLIEYEDMFPYYGDLEEVASQHAYSKEAIYRIQQLAEENSLIIIPLVQSFGHFEFVLKHEKFRSLREVPNYPMALCPSNPDSLMAVCMMIDQVMELHQGLRWFHIGADEVYHIGICDKCKKRMHVQNLTQQQLFFSHCKAVLNYIKVKYPSVTAIMWDDMLRHTELPVLLGKLTAIMWDDMLRHTELPVLLGKLTAIMWDDMLRHTELPVLLGKLTAIMWDDMLRHTELPVLLGKLTAIMWTTCSDIQNYLYYRKLTGIMWDDMLRHTELPVLLVKLTAIMWDDMLRHTELPVLLQVDSYNVGLMLRHTELPVLLGKLTAIMWDDMLRHTELPITGKLTAIMWDDMLRHTELPVLLCKLTAIMWDDIIRHTELPALLGKLTGIMWEDMLRHTELPVLLGKLTAIIWDDMLRHTEHTCISG</sequence>
<dbReference type="AlphaFoldDB" id="A0A8S3UNS3"/>
<dbReference type="InterPro" id="IPR017853">
    <property type="entry name" value="GH"/>
</dbReference>
<evidence type="ECO:0000256" key="4">
    <source>
        <dbReference type="ARBA" id="ARBA00022801"/>
    </source>
</evidence>
<feature type="domain" description="Glycoside hydrolase family 20 catalytic" evidence="5">
    <location>
        <begin position="81"/>
        <end position="243"/>
    </location>
</feature>
<gene>
    <name evidence="6" type="ORF">MEDL_54969</name>
</gene>
<dbReference type="Proteomes" id="UP000683360">
    <property type="component" value="Unassembled WGS sequence"/>
</dbReference>
<accession>A0A8S3UNS3</accession>
<comment type="catalytic activity">
    <reaction evidence="1">
        <text>Hydrolysis of terminal non-reducing N-acetyl-D-hexosamine residues in N-acetyl-beta-D-hexosaminides.</text>
        <dbReference type="EC" id="3.2.1.52"/>
    </reaction>
</comment>
<dbReference type="Pfam" id="PF00728">
    <property type="entry name" value="Glyco_hydro_20"/>
    <property type="match status" value="1"/>
</dbReference>
<dbReference type="GO" id="GO:0005975">
    <property type="term" value="P:carbohydrate metabolic process"/>
    <property type="evidence" value="ECO:0007669"/>
    <property type="project" value="InterPro"/>
</dbReference>
<dbReference type="PANTHER" id="PTHR21040:SF8">
    <property type="entry name" value="BCDNA.GH04120"/>
    <property type="match status" value="1"/>
</dbReference>
<evidence type="ECO:0000256" key="2">
    <source>
        <dbReference type="ARBA" id="ARBA00006285"/>
    </source>
</evidence>
<dbReference type="EC" id="3.2.1.52" evidence="3"/>
<protein>
    <recommendedName>
        <fullName evidence="3">beta-N-acetylhexosaminidase</fullName>
        <ecNumber evidence="3">3.2.1.52</ecNumber>
    </recommendedName>
</protein>
<name>A0A8S3UNS3_MYTED</name>
<dbReference type="InterPro" id="IPR038901">
    <property type="entry name" value="HEXDC-like"/>
</dbReference>
<dbReference type="InterPro" id="IPR015883">
    <property type="entry name" value="Glyco_hydro_20_cat"/>
</dbReference>
<organism evidence="6 7">
    <name type="scientific">Mytilus edulis</name>
    <name type="common">Blue mussel</name>
    <dbReference type="NCBI Taxonomy" id="6550"/>
    <lineage>
        <taxon>Eukaryota</taxon>
        <taxon>Metazoa</taxon>
        <taxon>Spiralia</taxon>
        <taxon>Lophotrochozoa</taxon>
        <taxon>Mollusca</taxon>
        <taxon>Bivalvia</taxon>
        <taxon>Autobranchia</taxon>
        <taxon>Pteriomorphia</taxon>
        <taxon>Mytilida</taxon>
        <taxon>Mytiloidea</taxon>
        <taxon>Mytilidae</taxon>
        <taxon>Mytilinae</taxon>
        <taxon>Mytilus</taxon>
    </lineage>
</organism>
<proteinExistence type="inferred from homology"/>
<keyword evidence="6" id="KW-0326">Glycosidase</keyword>
<evidence type="ECO:0000256" key="1">
    <source>
        <dbReference type="ARBA" id="ARBA00001231"/>
    </source>
</evidence>
<keyword evidence="7" id="KW-1185">Reference proteome</keyword>
<dbReference type="PANTHER" id="PTHR21040">
    <property type="entry name" value="BCDNA.GH04120"/>
    <property type="match status" value="1"/>
</dbReference>
<comment type="caution">
    <text evidence="6">The sequence shown here is derived from an EMBL/GenBank/DDBJ whole genome shotgun (WGS) entry which is preliminary data.</text>
</comment>
<evidence type="ECO:0000256" key="3">
    <source>
        <dbReference type="ARBA" id="ARBA00012663"/>
    </source>
</evidence>
<dbReference type="EMBL" id="CAJPWZ010002684">
    <property type="protein sequence ID" value="CAG2242814.1"/>
    <property type="molecule type" value="Genomic_DNA"/>
</dbReference>
<evidence type="ECO:0000313" key="6">
    <source>
        <dbReference type="EMBL" id="CAG2242814.1"/>
    </source>
</evidence>
<dbReference type="GO" id="GO:0004563">
    <property type="term" value="F:beta-N-acetylhexosaminidase activity"/>
    <property type="evidence" value="ECO:0007669"/>
    <property type="project" value="UniProtKB-EC"/>
</dbReference>
<keyword evidence="4 6" id="KW-0378">Hydrolase</keyword>
<dbReference type="Gene3D" id="3.20.20.80">
    <property type="entry name" value="Glycosidases"/>
    <property type="match status" value="1"/>
</dbReference>
<reference evidence="6" key="1">
    <citation type="submission" date="2021-03" db="EMBL/GenBank/DDBJ databases">
        <authorList>
            <person name="Bekaert M."/>
        </authorList>
    </citation>
    <scope>NUCLEOTIDE SEQUENCE</scope>
</reference>
<dbReference type="SUPFAM" id="SSF51445">
    <property type="entry name" value="(Trans)glycosidases"/>
    <property type="match status" value="1"/>
</dbReference>
<evidence type="ECO:0000259" key="5">
    <source>
        <dbReference type="Pfam" id="PF00728"/>
    </source>
</evidence>
<evidence type="ECO:0000313" key="7">
    <source>
        <dbReference type="Proteomes" id="UP000683360"/>
    </source>
</evidence>
<dbReference type="OrthoDB" id="47475at2759"/>
<comment type="similarity">
    <text evidence="2">Belongs to the glycosyl hydrolase 20 family.</text>
</comment>